<feature type="transmembrane region" description="Helical" evidence="7">
    <location>
        <begin position="139"/>
        <end position="160"/>
    </location>
</feature>
<dbReference type="Gene3D" id="1.10.3720.10">
    <property type="entry name" value="MetI-like"/>
    <property type="match status" value="1"/>
</dbReference>
<feature type="transmembrane region" description="Helical" evidence="7">
    <location>
        <begin position="181"/>
        <end position="203"/>
    </location>
</feature>
<feature type="domain" description="ABC transmembrane type-1" evidence="8">
    <location>
        <begin position="71"/>
        <end position="263"/>
    </location>
</feature>
<gene>
    <name evidence="9" type="ORF">E1294_11590</name>
</gene>
<comment type="caution">
    <text evidence="9">The sequence shown here is derived from an EMBL/GenBank/DDBJ whole genome shotgun (WGS) entry which is preliminary data.</text>
</comment>
<feature type="transmembrane region" description="Helical" evidence="7">
    <location>
        <begin position="70"/>
        <end position="94"/>
    </location>
</feature>
<evidence type="ECO:0000256" key="4">
    <source>
        <dbReference type="ARBA" id="ARBA00022692"/>
    </source>
</evidence>
<feature type="transmembrane region" description="Helical" evidence="7">
    <location>
        <begin position="12"/>
        <end position="29"/>
    </location>
</feature>
<feature type="transmembrane region" description="Helical" evidence="7">
    <location>
        <begin position="240"/>
        <end position="263"/>
    </location>
</feature>
<keyword evidence="4 7" id="KW-0812">Transmembrane</keyword>
<evidence type="ECO:0000256" key="7">
    <source>
        <dbReference type="RuleBase" id="RU363032"/>
    </source>
</evidence>
<dbReference type="InterPro" id="IPR035906">
    <property type="entry name" value="MetI-like_sf"/>
</dbReference>
<evidence type="ECO:0000259" key="8">
    <source>
        <dbReference type="PROSITE" id="PS50928"/>
    </source>
</evidence>
<dbReference type="CDD" id="cd06261">
    <property type="entry name" value="TM_PBP2"/>
    <property type="match status" value="1"/>
</dbReference>
<keyword evidence="2 7" id="KW-0813">Transport</keyword>
<evidence type="ECO:0000256" key="6">
    <source>
        <dbReference type="ARBA" id="ARBA00023136"/>
    </source>
</evidence>
<dbReference type="InterPro" id="IPR000515">
    <property type="entry name" value="MetI-like"/>
</dbReference>
<evidence type="ECO:0000313" key="9">
    <source>
        <dbReference type="EMBL" id="TDD22460.1"/>
    </source>
</evidence>
<dbReference type="SUPFAM" id="SSF161098">
    <property type="entry name" value="MetI-like"/>
    <property type="match status" value="1"/>
</dbReference>
<evidence type="ECO:0000256" key="1">
    <source>
        <dbReference type="ARBA" id="ARBA00004651"/>
    </source>
</evidence>
<protein>
    <submittedName>
        <fullName evidence="9">Carbohydrate ABC transporter permease</fullName>
    </submittedName>
</protein>
<dbReference type="GO" id="GO:0055085">
    <property type="term" value="P:transmembrane transport"/>
    <property type="evidence" value="ECO:0007669"/>
    <property type="project" value="InterPro"/>
</dbReference>
<dbReference type="OrthoDB" id="4821463at2"/>
<dbReference type="PANTHER" id="PTHR43744">
    <property type="entry name" value="ABC TRANSPORTER PERMEASE PROTEIN MG189-RELATED-RELATED"/>
    <property type="match status" value="1"/>
</dbReference>
<dbReference type="PROSITE" id="PS50928">
    <property type="entry name" value="ABC_TM1"/>
    <property type="match status" value="1"/>
</dbReference>
<comment type="subcellular location">
    <subcellularLocation>
        <location evidence="1 7">Cell membrane</location>
        <topology evidence="1 7">Multi-pass membrane protein</topology>
    </subcellularLocation>
</comment>
<dbReference type="RefSeq" id="WP_132507672.1">
    <property type="nucleotide sequence ID" value="NZ_SMKP01000025.1"/>
</dbReference>
<keyword evidence="5 7" id="KW-1133">Transmembrane helix</keyword>
<organism evidence="9 10">
    <name type="scientific">Nonomuraea diastatica</name>
    <dbReference type="NCBI Taxonomy" id="1848329"/>
    <lineage>
        <taxon>Bacteria</taxon>
        <taxon>Bacillati</taxon>
        <taxon>Actinomycetota</taxon>
        <taxon>Actinomycetes</taxon>
        <taxon>Streptosporangiales</taxon>
        <taxon>Streptosporangiaceae</taxon>
        <taxon>Nonomuraea</taxon>
    </lineage>
</organism>
<keyword evidence="3" id="KW-1003">Cell membrane</keyword>
<dbReference type="PANTHER" id="PTHR43744:SF12">
    <property type="entry name" value="ABC TRANSPORTER PERMEASE PROTEIN MG189-RELATED"/>
    <property type="match status" value="1"/>
</dbReference>
<proteinExistence type="inferred from homology"/>
<dbReference type="EMBL" id="SMKP01000025">
    <property type="protein sequence ID" value="TDD22460.1"/>
    <property type="molecule type" value="Genomic_DNA"/>
</dbReference>
<keyword evidence="6 7" id="KW-0472">Membrane</keyword>
<evidence type="ECO:0000256" key="2">
    <source>
        <dbReference type="ARBA" id="ARBA00022448"/>
    </source>
</evidence>
<evidence type="ECO:0000313" key="10">
    <source>
        <dbReference type="Proteomes" id="UP000294543"/>
    </source>
</evidence>
<feature type="transmembrane region" description="Helical" evidence="7">
    <location>
        <begin position="106"/>
        <end position="127"/>
    </location>
</feature>
<sequence>MRTVSLRWLTTVLLLVLAAYFLLPLYWLIVAATKNTGDLINSSPLWFANPQLWTNLGDLFSFSDGIYLRWILNSVIYSGLGAAGATLIAACAGYAMAKCEFRGREALFNVILAGVLLPTTAIGLPLFLLMSDAGLANTYWAVLLPSLVSPFGVYLSRVYAATVPDDVLDAARADGAGEWRIFLTIALKIMSPALVTIFLFQFIGIWNNYFLPLVMLSDSSLYPLTLGLTSWQGFADREPILQTLVVVGSFVSVIPLIVLSGALQRFWRAGLTEGSVRE</sequence>
<name>A0A4R4WXJ2_9ACTN</name>
<dbReference type="GO" id="GO:0005886">
    <property type="term" value="C:plasma membrane"/>
    <property type="evidence" value="ECO:0007669"/>
    <property type="project" value="UniProtKB-SubCell"/>
</dbReference>
<reference evidence="9 10" key="1">
    <citation type="submission" date="2019-03" db="EMBL/GenBank/DDBJ databases">
        <title>Draft genome sequences of novel Actinobacteria.</title>
        <authorList>
            <person name="Sahin N."/>
            <person name="Ay H."/>
            <person name="Saygin H."/>
        </authorList>
    </citation>
    <scope>NUCLEOTIDE SEQUENCE [LARGE SCALE GENOMIC DNA]</scope>
    <source>
        <strain evidence="9 10">KC712</strain>
    </source>
</reference>
<accession>A0A4R4WXJ2</accession>
<keyword evidence="10" id="KW-1185">Reference proteome</keyword>
<dbReference type="Pfam" id="PF00528">
    <property type="entry name" value="BPD_transp_1"/>
    <property type="match status" value="1"/>
</dbReference>
<dbReference type="Proteomes" id="UP000294543">
    <property type="component" value="Unassembled WGS sequence"/>
</dbReference>
<dbReference type="AlphaFoldDB" id="A0A4R4WXJ2"/>
<evidence type="ECO:0000256" key="3">
    <source>
        <dbReference type="ARBA" id="ARBA00022475"/>
    </source>
</evidence>
<evidence type="ECO:0000256" key="5">
    <source>
        <dbReference type="ARBA" id="ARBA00022989"/>
    </source>
</evidence>
<comment type="similarity">
    <text evidence="7">Belongs to the binding-protein-dependent transport system permease family.</text>
</comment>